<keyword evidence="2 6" id="KW-0694">RNA-binding</keyword>
<dbReference type="InterPro" id="IPR038247">
    <property type="entry name" value="Jag_N_dom_sf"/>
</dbReference>
<dbReference type="InterPro" id="IPR036867">
    <property type="entry name" value="R3H_dom_sf"/>
</dbReference>
<dbReference type="PATRIC" id="fig|1133569.4.peg.2071"/>
<dbReference type="PANTHER" id="PTHR35800:SF1">
    <property type="entry name" value="RNA-BINDING PROTEIN KHPB"/>
    <property type="match status" value="1"/>
</dbReference>
<dbReference type="InterPro" id="IPR032782">
    <property type="entry name" value="KhpB_N"/>
</dbReference>
<evidence type="ECO:0000313" key="8">
    <source>
        <dbReference type="EMBL" id="KRM89344.1"/>
    </source>
</evidence>
<evidence type="ECO:0000256" key="6">
    <source>
        <dbReference type="HAMAP-Rule" id="MF_00867"/>
    </source>
</evidence>
<keyword evidence="4 6" id="KW-0143">Chaperone</keyword>
<reference evidence="8 9" key="1">
    <citation type="journal article" date="2015" name="Genome Announc.">
        <title>Expanding the biotechnology potential of lactobacilli through comparative genomics of 213 strains and associated genera.</title>
        <authorList>
            <person name="Sun Z."/>
            <person name="Harris H.M."/>
            <person name="McCann A."/>
            <person name="Guo C."/>
            <person name="Argimon S."/>
            <person name="Zhang W."/>
            <person name="Yang X."/>
            <person name="Jeffery I.B."/>
            <person name="Cooney J.C."/>
            <person name="Kagawa T.F."/>
            <person name="Liu W."/>
            <person name="Song Y."/>
            <person name="Salvetti E."/>
            <person name="Wrobel A."/>
            <person name="Rasinkangas P."/>
            <person name="Parkhill J."/>
            <person name="Rea M.C."/>
            <person name="O'Sullivan O."/>
            <person name="Ritari J."/>
            <person name="Douillard F.P."/>
            <person name="Paul Ross R."/>
            <person name="Yang R."/>
            <person name="Briner A.E."/>
            <person name="Felis G.E."/>
            <person name="de Vos W.M."/>
            <person name="Barrangou R."/>
            <person name="Klaenhammer T.R."/>
            <person name="Caufield P.W."/>
            <person name="Cui Y."/>
            <person name="Zhang H."/>
            <person name="O'Toole P.W."/>
        </authorList>
    </citation>
    <scope>NUCLEOTIDE SEQUENCE [LARGE SCALE GENOMIC DNA]</scope>
    <source>
        <strain evidence="8 9">DSM 20605</strain>
    </source>
</reference>
<dbReference type="InterPro" id="IPR001374">
    <property type="entry name" value="R3H_dom"/>
</dbReference>
<dbReference type="RefSeq" id="WP_010580434.1">
    <property type="nucleotide sequence ID" value="NZ_AHYZ01000079.1"/>
</dbReference>
<proteinExistence type="inferred from homology"/>
<dbReference type="Pfam" id="PF13083">
    <property type="entry name" value="KH_KhpA-B"/>
    <property type="match status" value="1"/>
</dbReference>
<dbReference type="GO" id="GO:0003723">
    <property type="term" value="F:RNA binding"/>
    <property type="evidence" value="ECO:0007669"/>
    <property type="project" value="UniProtKB-UniRule"/>
</dbReference>
<dbReference type="CDD" id="cd02414">
    <property type="entry name" value="KH-II_Jag"/>
    <property type="match status" value="1"/>
</dbReference>
<feature type="domain" description="R3H" evidence="7">
    <location>
        <begin position="157"/>
        <end position="222"/>
    </location>
</feature>
<evidence type="ECO:0000256" key="5">
    <source>
        <dbReference type="ARBA" id="ARBA00023316"/>
    </source>
</evidence>
<keyword evidence="5 6" id="KW-0961">Cell wall biogenesis/degradation</keyword>
<gene>
    <name evidence="6" type="primary">khpB</name>
    <name evidence="6" type="synonym">eloR</name>
    <name evidence="8" type="ORF">FD21_GL001916</name>
</gene>
<keyword evidence="9" id="KW-1185">Reference proteome</keyword>
<dbReference type="InterPro" id="IPR038008">
    <property type="entry name" value="Jag_KH"/>
</dbReference>
<dbReference type="CDD" id="cd02644">
    <property type="entry name" value="R3H_jag"/>
    <property type="match status" value="1"/>
</dbReference>
<dbReference type="InterPro" id="IPR015946">
    <property type="entry name" value="KH_dom-like_a/b"/>
</dbReference>
<keyword evidence="1 6" id="KW-0963">Cytoplasm</keyword>
<evidence type="ECO:0000313" key="9">
    <source>
        <dbReference type="Proteomes" id="UP000051576"/>
    </source>
</evidence>
<comment type="similarity">
    <text evidence="6">Belongs to the KhpB RNA-binding protein family.</text>
</comment>
<comment type="subunit">
    <text evidence="6">Forms a complex with KhpA.</text>
</comment>
<dbReference type="GO" id="GO:0071555">
    <property type="term" value="P:cell wall organization"/>
    <property type="evidence" value="ECO:0007669"/>
    <property type="project" value="UniProtKB-KW"/>
</dbReference>
<dbReference type="InterPro" id="IPR039247">
    <property type="entry name" value="KhpB"/>
</dbReference>
<dbReference type="OrthoDB" id="9794483at2"/>
<dbReference type="SMART" id="SM00393">
    <property type="entry name" value="R3H"/>
    <property type="match status" value="1"/>
</dbReference>
<dbReference type="STRING" id="1133569.FD21_GL001916"/>
<dbReference type="PROSITE" id="PS51061">
    <property type="entry name" value="R3H"/>
    <property type="match status" value="1"/>
</dbReference>
<evidence type="ECO:0000256" key="1">
    <source>
        <dbReference type="ARBA" id="ARBA00022490"/>
    </source>
</evidence>
<organism evidence="8 9">
    <name type="scientific">Liquorilactobacillus vini DSM 20605</name>
    <dbReference type="NCBI Taxonomy" id="1133569"/>
    <lineage>
        <taxon>Bacteria</taxon>
        <taxon>Bacillati</taxon>
        <taxon>Bacillota</taxon>
        <taxon>Bacilli</taxon>
        <taxon>Lactobacillales</taxon>
        <taxon>Lactobacillaceae</taxon>
        <taxon>Liquorilactobacillus</taxon>
    </lineage>
</organism>
<dbReference type="NCBIfam" id="NF041568">
    <property type="entry name" value="Jag_EloR"/>
    <property type="match status" value="1"/>
</dbReference>
<comment type="function">
    <text evidence="6">A probable RNA chaperone. Forms a complex with KhpA which binds to cellular RNA and controls its expression. Plays a role in peptidoglycan (PG) homeostasis and cell length regulation.</text>
</comment>
<comment type="caution">
    <text evidence="6">Lacks conserved residue(s) required for the propagation of feature annotation.</text>
</comment>
<name>A0A0R2CDJ5_9LACO</name>
<sequence>MTKFTGKTVNDALSEGLKALKLNRNQVNLKVITEGSRGFWGIGTKPAVIELQESSKKVADVEKKSTLVAKRLTKNQAVEALGEYLADATEAMGIKTEIEVTQDEKLVTYVFDTQQIGQLIGKHGRTLDALQTLAETFLARHKAPKLDIILDVANYREEQRKKLVKMAKQKAKQALKSQQPVNCPTMLAFERKIIHQTLARSNVKTISIGKEPHRYVKIYPDKK</sequence>
<comment type="domain">
    <text evidence="6">Has an N-terminal Jag-N domain and 2 RNA-binding domains (KH and R3H).</text>
</comment>
<accession>A0A0R2CDJ5</accession>
<dbReference type="Gene3D" id="3.30.30.80">
    <property type="entry name" value="probable RNA-binding protein from clostridium symbiosum atcc 14940"/>
    <property type="match status" value="1"/>
</dbReference>
<dbReference type="GO" id="GO:0008360">
    <property type="term" value="P:regulation of cell shape"/>
    <property type="evidence" value="ECO:0007669"/>
    <property type="project" value="UniProtKB-KW"/>
</dbReference>
<dbReference type="PANTHER" id="PTHR35800">
    <property type="entry name" value="PROTEIN JAG"/>
    <property type="match status" value="1"/>
</dbReference>
<dbReference type="AlphaFoldDB" id="A0A0R2CDJ5"/>
<dbReference type="Pfam" id="PF14804">
    <property type="entry name" value="Jag_N"/>
    <property type="match status" value="1"/>
</dbReference>
<dbReference type="GO" id="GO:0005737">
    <property type="term" value="C:cytoplasm"/>
    <property type="evidence" value="ECO:0007669"/>
    <property type="project" value="UniProtKB-SubCell"/>
</dbReference>
<dbReference type="InterPro" id="IPR034079">
    <property type="entry name" value="R3H_KhpB"/>
</dbReference>
<dbReference type="SMART" id="SM01245">
    <property type="entry name" value="Jag_N"/>
    <property type="match status" value="1"/>
</dbReference>
<dbReference type="HAMAP" id="MF_00867">
    <property type="entry name" value="KhpB"/>
    <property type="match status" value="1"/>
</dbReference>
<dbReference type="EMBL" id="AYYX01000007">
    <property type="protein sequence ID" value="KRM89344.1"/>
    <property type="molecule type" value="Genomic_DNA"/>
</dbReference>
<dbReference type="eggNOG" id="COG1847">
    <property type="taxonomic scope" value="Bacteria"/>
</dbReference>
<evidence type="ECO:0000256" key="3">
    <source>
        <dbReference type="ARBA" id="ARBA00022960"/>
    </source>
</evidence>
<keyword evidence="3 6" id="KW-0133">Cell shape</keyword>
<dbReference type="Pfam" id="PF01424">
    <property type="entry name" value="R3H"/>
    <property type="match status" value="1"/>
</dbReference>
<comment type="caution">
    <text evidence="8">The sequence shown here is derived from an EMBL/GenBank/DDBJ whole genome shotgun (WGS) entry which is preliminary data.</text>
</comment>
<comment type="subcellular location">
    <subcellularLocation>
        <location evidence="6">Cytoplasm</location>
    </subcellularLocation>
</comment>
<dbReference type="Proteomes" id="UP000051576">
    <property type="component" value="Unassembled WGS sequence"/>
</dbReference>
<dbReference type="Gene3D" id="3.30.300.20">
    <property type="match status" value="1"/>
</dbReference>
<dbReference type="Gene3D" id="3.30.1370.50">
    <property type="entry name" value="R3H-like domain"/>
    <property type="match status" value="1"/>
</dbReference>
<dbReference type="SUPFAM" id="SSF82708">
    <property type="entry name" value="R3H domain"/>
    <property type="match status" value="1"/>
</dbReference>
<evidence type="ECO:0000256" key="2">
    <source>
        <dbReference type="ARBA" id="ARBA00022884"/>
    </source>
</evidence>
<evidence type="ECO:0000259" key="7">
    <source>
        <dbReference type="PROSITE" id="PS51061"/>
    </source>
</evidence>
<protein>
    <recommendedName>
        <fullName evidence="6">RNA-binding protein KhpB</fullName>
    </recommendedName>
    <alternativeName>
        <fullName evidence="6">RNA-binding protein EloR</fullName>
    </alternativeName>
</protein>
<evidence type="ECO:0000256" key="4">
    <source>
        <dbReference type="ARBA" id="ARBA00023186"/>
    </source>
</evidence>
<dbReference type="GO" id="GO:0009252">
    <property type="term" value="P:peptidoglycan biosynthetic process"/>
    <property type="evidence" value="ECO:0007669"/>
    <property type="project" value="UniProtKB-UniRule"/>
</dbReference>